<dbReference type="SUPFAM" id="SSF53067">
    <property type="entry name" value="Actin-like ATPase domain"/>
    <property type="match status" value="1"/>
</dbReference>
<dbReference type="InterPro" id="IPR002731">
    <property type="entry name" value="ATPase_BadF"/>
</dbReference>
<accession>T0ZU87</accession>
<dbReference type="PANTHER" id="PTHR32329:SF2">
    <property type="entry name" value="BIFUNCTIONAL PROTEIN [INCLUDES 2-HYDROXYACYL-COA DEHYDRATASE (N-TER) AND ITS ACTIVATOR DOMAIN (C_TERM)"/>
    <property type="match status" value="1"/>
</dbReference>
<dbReference type="AlphaFoldDB" id="T0ZU87"/>
<dbReference type="Gene3D" id="3.30.420.40">
    <property type="match status" value="2"/>
</dbReference>
<organism evidence="6">
    <name type="scientific">mine drainage metagenome</name>
    <dbReference type="NCBI Taxonomy" id="410659"/>
    <lineage>
        <taxon>unclassified sequences</taxon>
        <taxon>metagenomes</taxon>
        <taxon>ecological metagenomes</taxon>
    </lineage>
</organism>
<name>T0ZU87_9ZZZZ</name>
<evidence type="ECO:0000259" key="5">
    <source>
        <dbReference type="Pfam" id="PF01869"/>
    </source>
</evidence>
<evidence type="ECO:0000313" key="6">
    <source>
        <dbReference type="EMBL" id="EQD48137.1"/>
    </source>
</evidence>
<dbReference type="Pfam" id="PF01869">
    <property type="entry name" value="BcrAD_BadFG"/>
    <property type="match status" value="1"/>
</dbReference>
<keyword evidence="3" id="KW-0408">Iron</keyword>
<evidence type="ECO:0000256" key="2">
    <source>
        <dbReference type="ARBA" id="ARBA00022723"/>
    </source>
</evidence>
<comment type="cofactor">
    <cofactor evidence="1">
        <name>[4Fe-4S] cluster</name>
        <dbReference type="ChEBI" id="CHEBI:49883"/>
    </cofactor>
</comment>
<feature type="domain" description="ATPase BadF/BadG/BcrA/BcrD type" evidence="5">
    <location>
        <begin position="5"/>
        <end position="253"/>
    </location>
</feature>
<dbReference type="GO" id="GO:0046872">
    <property type="term" value="F:metal ion binding"/>
    <property type="evidence" value="ECO:0007669"/>
    <property type="project" value="UniProtKB-KW"/>
</dbReference>
<comment type="caution">
    <text evidence="6">The sequence shown here is derived from an EMBL/GenBank/DDBJ whole genome shotgun (WGS) entry which is preliminary data.</text>
</comment>
<reference evidence="6" key="1">
    <citation type="submission" date="2013-08" db="EMBL/GenBank/DDBJ databases">
        <authorList>
            <person name="Mendez C."/>
            <person name="Richter M."/>
            <person name="Ferrer M."/>
            <person name="Sanchez J."/>
        </authorList>
    </citation>
    <scope>NUCLEOTIDE SEQUENCE</scope>
</reference>
<dbReference type="EMBL" id="AUZZ01005835">
    <property type="protein sequence ID" value="EQD48137.1"/>
    <property type="molecule type" value="Genomic_DNA"/>
</dbReference>
<dbReference type="GO" id="GO:0051536">
    <property type="term" value="F:iron-sulfur cluster binding"/>
    <property type="evidence" value="ECO:0007669"/>
    <property type="project" value="UniProtKB-KW"/>
</dbReference>
<evidence type="ECO:0000256" key="1">
    <source>
        <dbReference type="ARBA" id="ARBA00001966"/>
    </source>
</evidence>
<sequence length="269" mass="28581">MITAGLDLGASTIKGALLEDGRRTLATASAPSRGIPVRAARRVLEDLGETANIAPDDVEYLCTTGFGRYTIPERHLQVSDFTSSARGAIFLFPKTRMVVDVGAQASRTMSIAETGKVLKFKMNEKCAAGAGRFVERCAKYLQIPLEEMGPKGLTSVHPKLISSVCAVLAETEIINNVAEGIALPDILMGVFLSLAQRAYSLMRYVGIRPEVTLVGGLVRNVGMVKALHDTVGVDVNVAPEAYYAAAIGSAVLGHARRRKLALSPPTAGE</sequence>
<proteinExistence type="predicted"/>
<reference evidence="6" key="2">
    <citation type="journal article" date="2014" name="ISME J.">
        <title>Microbial stratification in low pH oxic and suboxic macroscopic growths along an acid mine drainage.</title>
        <authorList>
            <person name="Mendez-Garcia C."/>
            <person name="Mesa V."/>
            <person name="Sprenger R.R."/>
            <person name="Richter M."/>
            <person name="Diez M.S."/>
            <person name="Solano J."/>
            <person name="Bargiela R."/>
            <person name="Golyshina O.V."/>
            <person name="Manteca A."/>
            <person name="Ramos J.L."/>
            <person name="Gallego J.R."/>
            <person name="Llorente I."/>
            <person name="Martins Dos Santos V.A."/>
            <person name="Jensen O.N."/>
            <person name="Pelaez A.I."/>
            <person name="Sanchez J."/>
            <person name="Ferrer M."/>
        </authorList>
    </citation>
    <scope>NUCLEOTIDE SEQUENCE</scope>
</reference>
<keyword evidence="4" id="KW-0411">Iron-sulfur</keyword>
<dbReference type="InterPro" id="IPR043129">
    <property type="entry name" value="ATPase_NBD"/>
</dbReference>
<dbReference type="InterPro" id="IPR008275">
    <property type="entry name" value="CoA_E_activase_dom"/>
</dbReference>
<gene>
    <name evidence="6" type="ORF">B2A_08108</name>
</gene>
<keyword evidence="2" id="KW-0479">Metal-binding</keyword>
<dbReference type="PANTHER" id="PTHR32329">
    <property type="entry name" value="BIFUNCTIONAL PROTEIN [INCLUDES 2-HYDROXYACYL-COA DEHYDRATASE (N-TER) AND ITS ACTIVATOR DOMAIN (C_TERM)-RELATED"/>
    <property type="match status" value="1"/>
</dbReference>
<dbReference type="InterPro" id="IPR051805">
    <property type="entry name" value="Dehydratase_Activator_Redct"/>
</dbReference>
<dbReference type="NCBIfam" id="TIGR00241">
    <property type="entry name" value="CoA_E_activ"/>
    <property type="match status" value="1"/>
</dbReference>
<evidence type="ECO:0000256" key="4">
    <source>
        <dbReference type="ARBA" id="ARBA00023014"/>
    </source>
</evidence>
<protein>
    <submittedName>
        <fullName evidence="6">R-phenyllactate dehydratase activator</fullName>
    </submittedName>
</protein>
<evidence type="ECO:0000256" key="3">
    <source>
        <dbReference type="ARBA" id="ARBA00023004"/>
    </source>
</evidence>